<dbReference type="eggNOG" id="COG3905">
    <property type="taxonomic scope" value="Bacteria"/>
</dbReference>
<evidence type="ECO:0008006" key="4">
    <source>
        <dbReference type="Google" id="ProtNLM"/>
    </source>
</evidence>
<evidence type="ECO:0000313" key="3">
    <source>
        <dbReference type="Proteomes" id="UP000008850"/>
    </source>
</evidence>
<evidence type="ECO:0000256" key="1">
    <source>
        <dbReference type="SAM" id="MobiDB-lite"/>
    </source>
</evidence>
<organism evidence="2 3">
    <name type="scientific">Pelagibacterium halotolerans (strain DSM 22347 / JCM 15775 / CGMCC 1.7692 / B2)</name>
    <dbReference type="NCBI Taxonomy" id="1082931"/>
    <lineage>
        <taxon>Bacteria</taxon>
        <taxon>Pseudomonadati</taxon>
        <taxon>Pseudomonadota</taxon>
        <taxon>Alphaproteobacteria</taxon>
        <taxon>Hyphomicrobiales</taxon>
        <taxon>Devosiaceae</taxon>
        <taxon>Pelagibacterium</taxon>
    </lineage>
</organism>
<feature type="compositionally biased region" description="Basic and acidic residues" evidence="1">
    <location>
        <begin position="135"/>
        <end position="149"/>
    </location>
</feature>
<feature type="region of interest" description="Disordered" evidence="1">
    <location>
        <begin position="126"/>
        <end position="149"/>
    </location>
</feature>
<accession>G4RD06</accession>
<reference evidence="2 3" key="1">
    <citation type="journal article" date="2012" name="J. Bacteriol.">
        <title>Complete genome sequence of Pelagibacterium halotolerans B2T.</title>
        <authorList>
            <person name="Huo Y.Y."/>
            <person name="Cheng H."/>
            <person name="Han X.F."/>
            <person name="Jiang X.W."/>
            <person name="Sun C."/>
            <person name="Zhang X.Q."/>
            <person name="Zhu X.F."/>
            <person name="Liu Y.F."/>
            <person name="Li P.F."/>
            <person name="Ni P.X."/>
            <person name="Wu M."/>
        </authorList>
    </citation>
    <scope>NUCLEOTIDE SEQUENCE [LARGE SCALE GENOMIC DNA]</scope>
    <source>
        <strain evidence="3">DSM 22347 / JCM 15775 / CGMCC 1.7692 / B2</strain>
    </source>
</reference>
<evidence type="ECO:0000313" key="2">
    <source>
        <dbReference type="EMBL" id="AEQ52789.1"/>
    </source>
</evidence>
<gene>
    <name evidence="2" type="ordered locus">KKY_2783</name>
</gene>
<dbReference type="RefSeq" id="WP_014131936.1">
    <property type="nucleotide sequence ID" value="NC_016078.1"/>
</dbReference>
<dbReference type="KEGG" id="phl:KKY_2783"/>
<dbReference type="STRING" id="1082931.KKY_2783"/>
<protein>
    <recommendedName>
        <fullName evidence="4">CopG domain-containing protein</fullName>
    </recommendedName>
</protein>
<proteinExistence type="predicted"/>
<sequence>MSRPEKKQKLTVYLDPDLMAALADLSSRRKHSLSLVAEAAVASFLSPDAEQRREAAFAKRLDRLDRRIGRLERDVSISNEAFALFMRSWLAATPPSPDAAQPPARAQAASRYDQFLEALGRRLASGQTVQQEIADDIRTPSGGEHHERS</sequence>
<dbReference type="EMBL" id="CP003075">
    <property type="protein sequence ID" value="AEQ52789.1"/>
    <property type="molecule type" value="Genomic_DNA"/>
</dbReference>
<dbReference type="HOGENOM" id="CLU_117977_0_0_5"/>
<keyword evidence="3" id="KW-1185">Reference proteome</keyword>
<dbReference type="AlphaFoldDB" id="G4RD06"/>
<name>G4RD06_PELHB</name>
<dbReference type="PATRIC" id="fig|1082931.4.peg.2750"/>
<dbReference type="Proteomes" id="UP000008850">
    <property type="component" value="Chromosome"/>
</dbReference>